<sequence>MVNSRPTTGPSWTRRFHPAPDAATRLVCFPYAGGSAGYFHGMSARLAPAVELLAVQYPGRQDRYAEPPVDDIGRLADAVTEALLPEARDKPLALFGHSMGATVAFEVARRLERRGITPAALFVSARRGPATVREETFHLATDADLERELRALGGTGTDVLDDEEILRMVLPVVRSDYRAAETYRYEPGGDLGCPVVAFAGEGDPKATVAEVRDWARHTTGPFELTAFGGGHFYLNEHQVAVARAVLRRLAPAAAPRR</sequence>
<protein>
    <submittedName>
        <fullName evidence="4">Thioesterase</fullName>
    </submittedName>
</protein>
<keyword evidence="5" id="KW-1185">Reference proteome</keyword>
<dbReference type="InterPro" id="IPR001031">
    <property type="entry name" value="Thioesterase"/>
</dbReference>
<proteinExistence type="inferred from homology"/>
<gene>
    <name evidence="4" type="ORF">Shyd_81830</name>
</gene>
<dbReference type="Proteomes" id="UP001052739">
    <property type="component" value="Unassembled WGS sequence"/>
</dbReference>
<feature type="domain" description="Thioesterase TesA-like" evidence="3">
    <location>
        <begin position="27"/>
        <end position="249"/>
    </location>
</feature>
<dbReference type="Pfam" id="PF00975">
    <property type="entry name" value="Thioesterase"/>
    <property type="match status" value="1"/>
</dbReference>
<comment type="caution">
    <text evidence="4">The sequence shown here is derived from an EMBL/GenBank/DDBJ whole genome shotgun (WGS) entry which is preliminary data.</text>
</comment>
<evidence type="ECO:0000256" key="2">
    <source>
        <dbReference type="ARBA" id="ARBA00022801"/>
    </source>
</evidence>
<organism evidence="4 5">
    <name type="scientific">Streptomyces hydrogenans</name>
    <dbReference type="NCBI Taxonomy" id="1873719"/>
    <lineage>
        <taxon>Bacteria</taxon>
        <taxon>Bacillati</taxon>
        <taxon>Actinomycetota</taxon>
        <taxon>Actinomycetes</taxon>
        <taxon>Kitasatosporales</taxon>
        <taxon>Streptomycetaceae</taxon>
        <taxon>Streptomyces</taxon>
    </lineage>
</organism>
<keyword evidence="2" id="KW-0378">Hydrolase</keyword>
<reference evidence="4" key="1">
    <citation type="submission" date="2024-05" db="EMBL/GenBank/DDBJ databases">
        <title>Whole genome shotgun sequence of Streptomyces hydrogenans NBRC 13475.</title>
        <authorList>
            <person name="Komaki H."/>
            <person name="Tamura T."/>
        </authorList>
    </citation>
    <scope>NUCLEOTIDE SEQUENCE</scope>
    <source>
        <strain evidence="4">NBRC 13475</strain>
    </source>
</reference>
<evidence type="ECO:0000256" key="1">
    <source>
        <dbReference type="ARBA" id="ARBA00007169"/>
    </source>
</evidence>
<evidence type="ECO:0000313" key="4">
    <source>
        <dbReference type="EMBL" id="GHI26812.1"/>
    </source>
</evidence>
<dbReference type="SMART" id="SM00824">
    <property type="entry name" value="PKS_TE"/>
    <property type="match status" value="1"/>
</dbReference>
<name>A0ABQ3PP68_9ACTN</name>
<accession>A0ABQ3PP68</accession>
<dbReference type="SUPFAM" id="SSF53474">
    <property type="entry name" value="alpha/beta-Hydrolases"/>
    <property type="match status" value="1"/>
</dbReference>
<dbReference type="GeneID" id="94008112"/>
<dbReference type="PANTHER" id="PTHR11487:SF0">
    <property type="entry name" value="S-ACYL FATTY ACID SYNTHASE THIOESTERASE, MEDIUM CHAIN"/>
    <property type="match status" value="1"/>
</dbReference>
<dbReference type="InterPro" id="IPR029058">
    <property type="entry name" value="AB_hydrolase_fold"/>
</dbReference>
<comment type="similarity">
    <text evidence="1">Belongs to the thioesterase family.</text>
</comment>
<dbReference type="EMBL" id="BNDW01000102">
    <property type="protein sequence ID" value="GHI26812.1"/>
    <property type="molecule type" value="Genomic_DNA"/>
</dbReference>
<evidence type="ECO:0000313" key="5">
    <source>
        <dbReference type="Proteomes" id="UP001052739"/>
    </source>
</evidence>
<dbReference type="InterPro" id="IPR020802">
    <property type="entry name" value="TesA-like"/>
</dbReference>
<evidence type="ECO:0000259" key="3">
    <source>
        <dbReference type="SMART" id="SM00824"/>
    </source>
</evidence>
<dbReference type="PANTHER" id="PTHR11487">
    <property type="entry name" value="THIOESTERASE"/>
    <property type="match status" value="1"/>
</dbReference>
<dbReference type="InterPro" id="IPR012223">
    <property type="entry name" value="TEII"/>
</dbReference>
<dbReference type="Gene3D" id="3.40.50.1820">
    <property type="entry name" value="alpha/beta hydrolase"/>
    <property type="match status" value="1"/>
</dbReference>
<dbReference type="RefSeq" id="WP_190222310.1">
    <property type="nucleotide sequence ID" value="NZ_BNBS01000012.1"/>
</dbReference>